<reference evidence="3" key="1">
    <citation type="journal article" date="2019" name="Int. J. Syst. Evol. Microbiol.">
        <title>The Global Catalogue of Microorganisms (GCM) 10K type strain sequencing project: providing services to taxonomists for standard genome sequencing and annotation.</title>
        <authorList>
            <consortium name="The Broad Institute Genomics Platform"/>
            <consortium name="The Broad Institute Genome Sequencing Center for Infectious Disease"/>
            <person name="Wu L."/>
            <person name="Ma J."/>
        </authorList>
    </citation>
    <scope>NUCLEOTIDE SEQUENCE [LARGE SCALE GENOMIC DNA]</scope>
    <source>
        <strain evidence="3">CGMCC 4.7237</strain>
    </source>
</reference>
<accession>A0ABV8HFB2</accession>
<organism evidence="2 3">
    <name type="scientific">Streptomyces polygonati</name>
    <dbReference type="NCBI Taxonomy" id="1617087"/>
    <lineage>
        <taxon>Bacteria</taxon>
        <taxon>Bacillati</taxon>
        <taxon>Actinomycetota</taxon>
        <taxon>Actinomycetes</taxon>
        <taxon>Kitasatosporales</taxon>
        <taxon>Streptomycetaceae</taxon>
        <taxon>Streptomyces</taxon>
    </lineage>
</organism>
<keyword evidence="1" id="KW-0812">Transmembrane</keyword>
<dbReference type="NCBIfam" id="NF033218">
    <property type="entry name" value="anchor_AmaP"/>
    <property type="match status" value="1"/>
</dbReference>
<dbReference type="RefSeq" id="WP_386425954.1">
    <property type="nucleotide sequence ID" value="NZ_JBHSBB010000003.1"/>
</dbReference>
<evidence type="ECO:0000256" key="1">
    <source>
        <dbReference type="SAM" id="Phobius"/>
    </source>
</evidence>
<evidence type="ECO:0000313" key="3">
    <source>
        <dbReference type="Proteomes" id="UP001595765"/>
    </source>
</evidence>
<comment type="caution">
    <text evidence="2">The sequence shown here is derived from an EMBL/GenBank/DDBJ whole genome shotgun (WGS) entry which is preliminary data.</text>
</comment>
<evidence type="ECO:0000313" key="2">
    <source>
        <dbReference type="EMBL" id="MFC4030515.1"/>
    </source>
</evidence>
<dbReference type="Proteomes" id="UP001595765">
    <property type="component" value="Unassembled WGS sequence"/>
</dbReference>
<keyword evidence="1" id="KW-0472">Membrane</keyword>
<protein>
    <submittedName>
        <fullName evidence="2">Alkaline shock response membrane anchor protein AmaP</fullName>
    </submittedName>
</protein>
<gene>
    <name evidence="2" type="primary">amaP</name>
    <name evidence="2" type="ORF">ACFO3J_03405</name>
</gene>
<dbReference type="EMBL" id="JBHSBB010000003">
    <property type="protein sequence ID" value="MFC4030515.1"/>
    <property type="molecule type" value="Genomic_DNA"/>
</dbReference>
<name>A0ABV8HFB2_9ACTN</name>
<feature type="transmembrane region" description="Helical" evidence="1">
    <location>
        <begin position="67"/>
        <end position="88"/>
    </location>
</feature>
<keyword evidence="1" id="KW-1133">Transmembrane helix</keyword>
<proteinExistence type="predicted"/>
<sequence length="199" mass="21946">MRRVTVNRILLALVGLVLLALGVAVLIGSLNLQRHWDFTLPPSWPFSGPKDVLLTNHDRTLYRSRDWWWPVGIASLAVVFLGMLWWLLGQAHTRRLRQLRIDSGDGQGALLRGRAVENVLVAESEAYEGVEWAGAALVPRRGGPFARLILGLAPHAAPRDLVAGLDAEVLANARTSAGLRELPAEARLRAVKHRARRVS</sequence>
<keyword evidence="3" id="KW-1185">Reference proteome</keyword>